<feature type="binding site" evidence="9">
    <location>
        <begin position="326"/>
        <end position="327"/>
    </location>
    <ligand>
        <name>pyridoxal 5'-phosphate</name>
        <dbReference type="ChEBI" id="CHEBI:597326"/>
    </ligand>
</feature>
<evidence type="ECO:0000256" key="5">
    <source>
        <dbReference type="ARBA" id="ARBA00022691"/>
    </source>
</evidence>
<dbReference type="InterPro" id="IPR005815">
    <property type="entry name" value="BioA"/>
</dbReference>
<sequence>MSVHHLKTREELVRSDREKLWHPFADLARWEREDPPLIVSGEGVWLTDMNGHRMLDGTASLWVNLLGHRRAELDRALGHQAGLIAHSTFLGATHEGAVLLGERLLALAPPGLTRVFYSDNGSTAVEIAMKLAFLTQKNRAKKEGRTPPSRFFSLERGYHGDTLGAVGAGAIERFHAVFGPLVRPSVTAPAPDCARCPLGLVHPGCQLSCAEVAAGEIRAHRDELVAVMVEPLLQAAGGMIVWPRGFLARIAEAARGEGLLVIADEVATGFGRTGTLFACEQEGVIPDLLVVGKALTGGYLPLAATLATERIYEAVREDPGTFYHGHSYTANPLACRVALATLDVLEREDLLASLPSKRAKIEEEWAPLSRHPHVGNVRTLGLVAAFDLLPPPRTPSGPGEAALLQEWTRKIGETARERGLLIRPLGPTLYLIPPLSSTVEEVGLMARLLRESVESVLPPLPAS</sequence>
<comment type="catalytic activity">
    <reaction evidence="8 9">
        <text>(8S)-8-amino-7-oxononanoate + S-adenosyl-L-methionine = S-adenosyl-4-methylsulfanyl-2-oxobutanoate + (7R,8S)-7,8-diammoniononanoate</text>
        <dbReference type="Rhea" id="RHEA:16861"/>
        <dbReference type="ChEBI" id="CHEBI:16490"/>
        <dbReference type="ChEBI" id="CHEBI:59789"/>
        <dbReference type="ChEBI" id="CHEBI:149468"/>
        <dbReference type="ChEBI" id="CHEBI:149469"/>
        <dbReference type="EC" id="2.6.1.62"/>
    </reaction>
</comment>
<dbReference type="UniPathway" id="UPA00078">
    <property type="reaction ID" value="UER00160"/>
</dbReference>
<dbReference type="NCBIfam" id="TIGR00508">
    <property type="entry name" value="bioA"/>
    <property type="match status" value="1"/>
</dbReference>
<dbReference type="Gene3D" id="3.90.1150.10">
    <property type="entry name" value="Aspartate Aminotransferase, domain 1"/>
    <property type="match status" value="1"/>
</dbReference>
<dbReference type="InterPro" id="IPR015421">
    <property type="entry name" value="PyrdxlP-dep_Trfase_major"/>
</dbReference>
<name>C6I0F7_9BACT</name>
<feature type="binding site" evidence="9">
    <location>
        <position position="423"/>
    </location>
    <ligand>
        <name>substrate</name>
    </ligand>
</feature>
<evidence type="ECO:0000256" key="3">
    <source>
        <dbReference type="ARBA" id="ARBA00022576"/>
    </source>
</evidence>
<accession>C6I0F7</accession>
<dbReference type="AlphaFoldDB" id="C6I0F7"/>
<feature type="binding site" evidence="9">
    <location>
        <begin position="121"/>
        <end position="122"/>
    </location>
    <ligand>
        <name>pyridoxal 5'-phosphate</name>
        <dbReference type="ChEBI" id="CHEBI:597326"/>
    </ligand>
</feature>
<dbReference type="InterPro" id="IPR049704">
    <property type="entry name" value="Aminotrans_3_PPA_site"/>
</dbReference>
<comment type="pathway">
    <text evidence="2 9">Cofactor biosynthesis; biotin biosynthesis; 7,8-diaminononanoate from 8-amino-7-oxononanoate (SAM route): step 1/1.</text>
</comment>
<dbReference type="CDD" id="cd00610">
    <property type="entry name" value="OAT_like"/>
    <property type="match status" value="1"/>
</dbReference>
<feature type="binding site" evidence="9">
    <location>
        <position position="325"/>
    </location>
    <ligand>
        <name>substrate</name>
    </ligand>
</feature>
<keyword evidence="11" id="KW-1185">Reference proteome</keyword>
<comment type="subcellular location">
    <subcellularLocation>
        <location evidence="9">Cytoplasm</location>
    </subcellularLocation>
</comment>
<dbReference type="SUPFAM" id="SSF53383">
    <property type="entry name" value="PLP-dependent transferases"/>
    <property type="match status" value="1"/>
</dbReference>
<dbReference type="Gene3D" id="3.40.640.10">
    <property type="entry name" value="Type I PLP-dependent aspartate aminotransferase-like (Major domain)"/>
    <property type="match status" value="1"/>
</dbReference>
<evidence type="ECO:0000256" key="8">
    <source>
        <dbReference type="ARBA" id="ARBA00048449"/>
    </source>
</evidence>
<dbReference type="Proteomes" id="UP000009374">
    <property type="component" value="Unassembled WGS sequence"/>
</dbReference>
<gene>
    <name evidence="9" type="primary">bioA</name>
    <name evidence="10" type="ORF">UBAL3_95680050</name>
</gene>
<evidence type="ECO:0000313" key="11">
    <source>
        <dbReference type="Proteomes" id="UP000009374"/>
    </source>
</evidence>
<feature type="binding site" evidence="9">
    <location>
        <position position="264"/>
    </location>
    <ligand>
        <name>pyridoxal 5'-phosphate</name>
        <dbReference type="ChEBI" id="CHEBI:597326"/>
    </ligand>
</feature>
<keyword evidence="4 9" id="KW-0808">Transferase</keyword>
<comment type="caution">
    <text evidence="9">Lacks conserved residue(s) required for the propagation of feature annotation.</text>
</comment>
<dbReference type="HAMAP" id="MF_00834">
    <property type="entry name" value="BioA"/>
    <property type="match status" value="1"/>
</dbReference>
<reference evidence="10 11" key="1">
    <citation type="journal article" date="2009" name="Appl. Environ. Microbiol.">
        <title>Community genomic and proteomic analyses of chemoautotrophic iron-oxidizing "Leptospirillum rubarum" (Group II) and "Leptospirillum ferrodiazotrophum" (Group III) bacteria in acid mine drainage biofilms.</title>
        <authorList>
            <person name="Goltsman D.S."/>
            <person name="Denef V.J."/>
            <person name="Singer S.W."/>
            <person name="VerBerkmoes N.C."/>
            <person name="Lefsrud M."/>
            <person name="Mueller R.S."/>
            <person name="Dick G.J."/>
            <person name="Sun C.L."/>
            <person name="Wheeler K.E."/>
            <person name="Zemla A."/>
            <person name="Baker B.J."/>
            <person name="Hauser L."/>
            <person name="Land M."/>
            <person name="Shah M.B."/>
            <person name="Thelen M.P."/>
            <person name="Hettich R.L."/>
            <person name="Banfield J.F."/>
        </authorList>
    </citation>
    <scope>NUCLEOTIDE SEQUENCE [LARGE SCALE GENOMIC DNA]</scope>
</reference>
<dbReference type="InterPro" id="IPR015422">
    <property type="entry name" value="PyrdxlP-dep_Trfase_small"/>
</dbReference>
<dbReference type="InterPro" id="IPR005814">
    <property type="entry name" value="Aminotrans_3"/>
</dbReference>
<dbReference type="GO" id="GO:0030170">
    <property type="term" value="F:pyridoxal phosphate binding"/>
    <property type="evidence" value="ECO:0007669"/>
    <property type="project" value="UniProtKB-UniRule"/>
</dbReference>
<protein>
    <recommendedName>
        <fullName evidence="9">Adenosylmethionine-8-amino-7-oxononanoate aminotransferase</fullName>
        <ecNumber evidence="9">2.6.1.62</ecNumber>
    </recommendedName>
    <alternativeName>
        <fullName evidence="9">7,8-diamino-pelargonic acid aminotransferase</fullName>
        <shortName evidence="9">DAPA AT</shortName>
        <shortName evidence="9">DAPA aminotransferase</shortName>
    </alternativeName>
    <alternativeName>
        <fullName evidence="9">7,8-diaminononanoate synthase</fullName>
        <shortName evidence="9">DANS</shortName>
    </alternativeName>
    <alternativeName>
        <fullName evidence="9">Diaminopelargonic acid synthase</fullName>
    </alternativeName>
</protein>
<dbReference type="PANTHER" id="PTHR42684">
    <property type="entry name" value="ADENOSYLMETHIONINE-8-AMINO-7-OXONONANOATE AMINOTRANSFERASE"/>
    <property type="match status" value="1"/>
</dbReference>
<comment type="cofactor">
    <cofactor evidence="1 9">
        <name>pyridoxal 5'-phosphate</name>
        <dbReference type="ChEBI" id="CHEBI:597326"/>
    </cofactor>
</comment>
<feature type="site" description="Participates in the substrate recognition with KAPA and in a stacking interaction with the adenine ring of SAM" evidence="9">
    <location>
        <position position="24"/>
    </location>
</feature>
<dbReference type="GO" id="GO:0005737">
    <property type="term" value="C:cytoplasm"/>
    <property type="evidence" value="ECO:0007669"/>
    <property type="project" value="UniProtKB-SubCell"/>
</dbReference>
<dbReference type="GO" id="GO:0004015">
    <property type="term" value="F:adenosylmethionine-8-amino-7-oxononanoate transaminase activity"/>
    <property type="evidence" value="ECO:0007669"/>
    <property type="project" value="UniProtKB-UniRule"/>
</dbReference>
<evidence type="ECO:0000313" key="10">
    <source>
        <dbReference type="EMBL" id="EES51612.1"/>
    </source>
</evidence>
<dbReference type="EC" id="2.6.1.62" evidence="9"/>
<proteinExistence type="inferred from homology"/>
<dbReference type="InterPro" id="IPR015424">
    <property type="entry name" value="PyrdxlP-dep_Trfase"/>
</dbReference>
<dbReference type="Pfam" id="PF00202">
    <property type="entry name" value="Aminotran_3"/>
    <property type="match status" value="1"/>
</dbReference>
<keyword evidence="9" id="KW-0963">Cytoplasm</keyword>
<keyword evidence="5 9" id="KW-0949">S-adenosyl-L-methionine</keyword>
<feature type="binding site" evidence="9">
    <location>
        <position position="293"/>
    </location>
    <ligand>
        <name>substrate</name>
    </ligand>
</feature>
<evidence type="ECO:0000256" key="7">
    <source>
        <dbReference type="ARBA" id="ARBA00022898"/>
    </source>
</evidence>
<evidence type="ECO:0000256" key="2">
    <source>
        <dbReference type="ARBA" id="ARBA00005063"/>
    </source>
</evidence>
<evidence type="ECO:0000256" key="6">
    <source>
        <dbReference type="ARBA" id="ARBA00022756"/>
    </source>
</evidence>
<feature type="binding site" evidence="9">
    <location>
        <position position="158"/>
    </location>
    <ligand>
        <name>substrate</name>
    </ligand>
</feature>
<evidence type="ECO:0000256" key="9">
    <source>
        <dbReference type="HAMAP-Rule" id="MF_00834"/>
    </source>
</evidence>
<keyword evidence="3 9" id="KW-0032">Aminotransferase</keyword>
<dbReference type="GO" id="GO:0009102">
    <property type="term" value="P:biotin biosynthetic process"/>
    <property type="evidence" value="ECO:0007669"/>
    <property type="project" value="UniProtKB-UniRule"/>
</dbReference>
<evidence type="ECO:0000256" key="4">
    <source>
        <dbReference type="ARBA" id="ARBA00022679"/>
    </source>
</evidence>
<feature type="modified residue" description="N6-(pyridoxal phosphate)lysine" evidence="9">
    <location>
        <position position="293"/>
    </location>
</feature>
<comment type="subunit">
    <text evidence="9">Homodimer.</text>
</comment>
<comment type="function">
    <text evidence="9">Catalyzes the transfer of the alpha-amino group from S-adenosyl-L-methionine (SAM) to 7-keto-8-aminopelargonic acid (KAPA) to form 7,8-diaminopelargonic acid (DAPA). It is the only aminotransferase known to utilize SAM as an amino donor.</text>
</comment>
<keyword evidence="7 9" id="KW-0663">Pyridoxal phosphate</keyword>
<organism evidence="10 11">
    <name type="scientific">Leptospirillum ferrodiazotrophum</name>
    <dbReference type="NCBI Taxonomy" id="412449"/>
    <lineage>
        <taxon>Bacteria</taxon>
        <taxon>Pseudomonadati</taxon>
        <taxon>Nitrospirota</taxon>
        <taxon>Nitrospiria</taxon>
        <taxon>Nitrospirales</taxon>
        <taxon>Nitrospiraceae</taxon>
        <taxon>Leptospirillum</taxon>
    </lineage>
</organism>
<comment type="similarity">
    <text evidence="9">Belongs to the class-III pyridoxal-phosphate-dependent aminotransferase family. BioA subfamily.</text>
</comment>
<keyword evidence="6 9" id="KW-0093">Biotin biosynthesis</keyword>
<dbReference type="EMBL" id="GG693887">
    <property type="protein sequence ID" value="EES51612.1"/>
    <property type="molecule type" value="Genomic_DNA"/>
</dbReference>
<dbReference type="PROSITE" id="PS00600">
    <property type="entry name" value="AA_TRANSFER_CLASS_3"/>
    <property type="match status" value="1"/>
</dbReference>
<dbReference type="PANTHER" id="PTHR42684:SF3">
    <property type="entry name" value="ADENOSYLMETHIONINE-8-AMINO-7-OXONONANOATE AMINOTRANSFERASE"/>
    <property type="match status" value="1"/>
</dbReference>
<evidence type="ECO:0000256" key="1">
    <source>
        <dbReference type="ARBA" id="ARBA00001933"/>
    </source>
</evidence>